<gene>
    <name evidence="8" type="ORF">OBE_10015</name>
</gene>
<dbReference type="GO" id="GO:0005737">
    <property type="term" value="C:cytoplasm"/>
    <property type="evidence" value="ECO:0007669"/>
    <property type="project" value="TreeGrafter"/>
</dbReference>
<comment type="caution">
    <text evidence="8">The sequence shown here is derived from an EMBL/GenBank/DDBJ whole genome shotgun (WGS) entry which is preliminary data.</text>
</comment>
<evidence type="ECO:0000259" key="7">
    <source>
        <dbReference type="PROSITE" id="PS51671"/>
    </source>
</evidence>
<evidence type="ECO:0000256" key="5">
    <source>
        <dbReference type="ARBA" id="ARBA00029440"/>
    </source>
</evidence>
<comment type="pathway">
    <text evidence="5">Amino-acid biosynthesis.</text>
</comment>
<dbReference type="SUPFAM" id="SSF53850">
    <property type="entry name" value="Periplasmic binding protein-like II"/>
    <property type="match status" value="1"/>
</dbReference>
<dbReference type="PANTHER" id="PTHR21022">
    <property type="entry name" value="PREPHENATE DEHYDRATASE P PROTEIN"/>
    <property type="match status" value="1"/>
</dbReference>
<dbReference type="SUPFAM" id="SSF55021">
    <property type="entry name" value="ACT-like"/>
    <property type="match status" value="1"/>
</dbReference>
<dbReference type="InterPro" id="IPR002912">
    <property type="entry name" value="ACT_dom"/>
</dbReference>
<proteinExistence type="predicted"/>
<dbReference type="PANTHER" id="PTHR21022:SF19">
    <property type="entry name" value="PREPHENATE DEHYDRATASE-RELATED"/>
    <property type="match status" value="1"/>
</dbReference>
<organism evidence="8">
    <name type="scientific">human gut metagenome</name>
    <dbReference type="NCBI Taxonomy" id="408170"/>
    <lineage>
        <taxon>unclassified sequences</taxon>
        <taxon>metagenomes</taxon>
        <taxon>organismal metagenomes</taxon>
    </lineage>
</organism>
<dbReference type="InterPro" id="IPR045865">
    <property type="entry name" value="ACT-like_dom_sf"/>
</dbReference>
<keyword evidence="2" id="KW-0057">Aromatic amino acid biosynthesis</keyword>
<evidence type="ECO:0000256" key="2">
    <source>
        <dbReference type="ARBA" id="ARBA00023141"/>
    </source>
</evidence>
<dbReference type="PROSITE" id="PS51171">
    <property type="entry name" value="PREPHENATE_DEHYDR_3"/>
    <property type="match status" value="1"/>
</dbReference>
<keyword evidence="3" id="KW-0584">Phenylalanine biosynthesis</keyword>
<keyword evidence="1" id="KW-0028">Amino-acid biosynthesis</keyword>
<evidence type="ECO:0000259" key="6">
    <source>
        <dbReference type="PROSITE" id="PS51171"/>
    </source>
</evidence>
<dbReference type="InterPro" id="IPR001086">
    <property type="entry name" value="Preph_deHydtase"/>
</dbReference>
<dbReference type="GO" id="GO:0009094">
    <property type="term" value="P:L-phenylalanine biosynthetic process"/>
    <property type="evidence" value="ECO:0007669"/>
    <property type="project" value="UniProtKB-KW"/>
</dbReference>
<evidence type="ECO:0000256" key="1">
    <source>
        <dbReference type="ARBA" id="ARBA00022605"/>
    </source>
</evidence>
<keyword evidence="4" id="KW-0456">Lyase</keyword>
<dbReference type="Pfam" id="PF00800">
    <property type="entry name" value="PDT"/>
    <property type="match status" value="1"/>
</dbReference>
<feature type="domain" description="ACT" evidence="7">
    <location>
        <begin position="62"/>
        <end position="107"/>
    </location>
</feature>
<feature type="domain" description="Prephenate dehydratase" evidence="6">
    <location>
        <begin position="1"/>
        <end position="50"/>
    </location>
</feature>
<feature type="non-terminal residue" evidence="8">
    <location>
        <position position="107"/>
    </location>
</feature>
<sequence>MAAKMVAESNRRDVAAISSANCAGLYGLCQLSSDIQDTGNNYTRFICICKDLEVYPGADKTSLMMTLPHEPGALYNILARFFAYDINLLKLESRPLKDRDFEFMFYF</sequence>
<evidence type="ECO:0000256" key="3">
    <source>
        <dbReference type="ARBA" id="ARBA00023222"/>
    </source>
</evidence>
<evidence type="ECO:0000313" key="8">
    <source>
        <dbReference type="EMBL" id="EKC58423.1"/>
    </source>
</evidence>
<evidence type="ECO:0000256" key="4">
    <source>
        <dbReference type="ARBA" id="ARBA00023239"/>
    </source>
</evidence>
<dbReference type="Gene3D" id="3.40.190.10">
    <property type="entry name" value="Periplasmic binding protein-like II"/>
    <property type="match status" value="1"/>
</dbReference>
<protein>
    <submittedName>
        <fullName evidence="8">Chorismate mutase/prephenate dehydratase</fullName>
    </submittedName>
</protein>
<reference evidence="8" key="1">
    <citation type="journal article" date="2013" name="Environ. Microbiol.">
        <title>Microbiota from the distal guts of lean and obese adolescents exhibit partial functional redundancy besides clear differences in community structure.</title>
        <authorList>
            <person name="Ferrer M."/>
            <person name="Ruiz A."/>
            <person name="Lanza F."/>
            <person name="Haange S.B."/>
            <person name="Oberbach A."/>
            <person name="Till H."/>
            <person name="Bargiela R."/>
            <person name="Campoy C."/>
            <person name="Segura M.T."/>
            <person name="Richter M."/>
            <person name="von Bergen M."/>
            <person name="Seifert J."/>
            <person name="Suarez A."/>
        </authorList>
    </citation>
    <scope>NUCLEOTIDE SEQUENCE</scope>
</reference>
<dbReference type="GO" id="GO:0004664">
    <property type="term" value="F:prephenate dehydratase activity"/>
    <property type="evidence" value="ECO:0007669"/>
    <property type="project" value="InterPro"/>
</dbReference>
<dbReference type="InterPro" id="IPR018528">
    <property type="entry name" value="Preph_deHydtase_CS"/>
</dbReference>
<dbReference type="EMBL" id="AJWZ01006910">
    <property type="protein sequence ID" value="EKC58423.1"/>
    <property type="molecule type" value="Genomic_DNA"/>
</dbReference>
<dbReference type="PROSITE" id="PS51671">
    <property type="entry name" value="ACT"/>
    <property type="match status" value="1"/>
</dbReference>
<dbReference type="AlphaFoldDB" id="K1SLH1"/>
<dbReference type="PROSITE" id="PS00857">
    <property type="entry name" value="PREPHENATE_DEHYDR_1"/>
    <property type="match status" value="1"/>
</dbReference>
<dbReference type="Gene3D" id="3.30.70.260">
    <property type="match status" value="1"/>
</dbReference>
<accession>K1SLH1</accession>
<name>K1SLH1_9ZZZZ</name>
<dbReference type="CDD" id="cd04905">
    <property type="entry name" value="ACT_CM-PDT"/>
    <property type="match status" value="1"/>
</dbReference>